<feature type="region of interest" description="Disordered" evidence="1">
    <location>
        <begin position="1"/>
        <end position="61"/>
    </location>
</feature>
<dbReference type="RefSeq" id="WP_043683750.1">
    <property type="nucleotide sequence ID" value="NZ_JACHIB010000005.1"/>
</dbReference>
<protein>
    <submittedName>
        <fullName evidence="2">Uncharacterized protein</fullName>
    </submittedName>
</protein>
<feature type="compositionally biased region" description="Basic and acidic residues" evidence="1">
    <location>
        <begin position="1"/>
        <end position="10"/>
    </location>
</feature>
<dbReference type="EMBL" id="JACHIB010000005">
    <property type="protein sequence ID" value="MBB6083026.1"/>
    <property type="molecule type" value="Genomic_DNA"/>
</dbReference>
<evidence type="ECO:0000313" key="2">
    <source>
        <dbReference type="EMBL" id="MBB6083026.1"/>
    </source>
</evidence>
<dbReference type="Proteomes" id="UP000541136">
    <property type="component" value="Unassembled WGS sequence"/>
</dbReference>
<feature type="compositionally biased region" description="Basic and acidic residues" evidence="1">
    <location>
        <begin position="18"/>
        <end position="29"/>
    </location>
</feature>
<organism evidence="2 3">
    <name type="scientific">Castellaniella defragrans</name>
    <name type="common">Alcaligenes defragrans</name>
    <dbReference type="NCBI Taxonomy" id="75697"/>
    <lineage>
        <taxon>Bacteria</taxon>
        <taxon>Pseudomonadati</taxon>
        <taxon>Pseudomonadota</taxon>
        <taxon>Betaproteobacteria</taxon>
        <taxon>Burkholderiales</taxon>
        <taxon>Alcaligenaceae</taxon>
        <taxon>Castellaniella</taxon>
    </lineage>
</organism>
<proteinExistence type="predicted"/>
<dbReference type="AlphaFoldDB" id="A0A7W9TMT0"/>
<gene>
    <name evidence="2" type="ORF">HNR28_001061</name>
</gene>
<feature type="compositionally biased region" description="Acidic residues" evidence="1">
    <location>
        <begin position="30"/>
        <end position="40"/>
    </location>
</feature>
<accession>A0A7W9TMT0</accession>
<evidence type="ECO:0000313" key="3">
    <source>
        <dbReference type="Proteomes" id="UP000541136"/>
    </source>
</evidence>
<comment type="caution">
    <text evidence="2">The sequence shown here is derived from an EMBL/GenBank/DDBJ whole genome shotgun (WGS) entry which is preliminary data.</text>
</comment>
<reference evidence="2 3" key="1">
    <citation type="submission" date="2020-08" db="EMBL/GenBank/DDBJ databases">
        <title>Genomic Encyclopedia of Type Strains, Phase IV (KMG-IV): sequencing the most valuable type-strain genomes for metagenomic binning, comparative biology and taxonomic classification.</title>
        <authorList>
            <person name="Goeker M."/>
        </authorList>
    </citation>
    <scope>NUCLEOTIDE SEQUENCE [LARGE SCALE GENOMIC DNA]</scope>
    <source>
        <strain evidence="2 3">DSM 12141</strain>
    </source>
</reference>
<evidence type="ECO:0000256" key="1">
    <source>
        <dbReference type="SAM" id="MobiDB-lite"/>
    </source>
</evidence>
<name>A0A7W9TMT0_CASDE</name>
<sequence length="61" mass="6716">MQAAHQDPRGKPVSPDSPQRRQHEKKTVEEREEALDDALDDTFPASDPVSTTPQPPAKPGK</sequence>